<keyword evidence="2" id="KW-0678">Repressor</keyword>
<comment type="function">
    <text evidence="2">Functions as a ribosomal silencing factor. Interacts with ribosomal protein uL14 (rplN), blocking formation of intersubunit bridge B8. Prevents association of the 30S and 50S ribosomal subunits and the formation of functional ribosomes, thus repressing translation.</text>
</comment>
<dbReference type="NCBIfam" id="TIGR00090">
    <property type="entry name" value="rsfS_iojap_ybeB"/>
    <property type="match status" value="1"/>
</dbReference>
<dbReference type="Pfam" id="PF02410">
    <property type="entry name" value="RsfS"/>
    <property type="match status" value="1"/>
</dbReference>
<name>A0A6N2U1T0_9ACTO</name>
<dbReference type="SUPFAM" id="SSF81301">
    <property type="entry name" value="Nucleotidyltransferase"/>
    <property type="match status" value="1"/>
</dbReference>
<comment type="subunit">
    <text evidence="2">Interacts with ribosomal protein uL14 (rplN).</text>
</comment>
<dbReference type="InterPro" id="IPR043519">
    <property type="entry name" value="NT_sf"/>
</dbReference>
<comment type="similarity">
    <text evidence="1 2">Belongs to the Iojap/RsfS family.</text>
</comment>
<accession>A0A6N2U1T0</accession>
<protein>
    <recommendedName>
        <fullName evidence="2">Ribosomal silencing factor RsfS</fullName>
    </recommendedName>
</protein>
<comment type="subcellular location">
    <subcellularLocation>
        <location evidence="2">Cytoplasm</location>
    </subcellularLocation>
</comment>
<evidence type="ECO:0000313" key="3">
    <source>
        <dbReference type="EMBL" id="VYT11319.1"/>
    </source>
</evidence>
<dbReference type="PANTHER" id="PTHR21043">
    <property type="entry name" value="IOJAP SUPERFAMILY ORTHOLOG"/>
    <property type="match status" value="1"/>
</dbReference>
<evidence type="ECO:0000256" key="1">
    <source>
        <dbReference type="ARBA" id="ARBA00010574"/>
    </source>
</evidence>
<keyword evidence="2" id="KW-0963">Cytoplasm</keyword>
<dbReference type="EMBL" id="CACRSM010000003">
    <property type="protein sequence ID" value="VYT11319.1"/>
    <property type="molecule type" value="Genomic_DNA"/>
</dbReference>
<dbReference type="HAMAP" id="MF_01477">
    <property type="entry name" value="Iojap_RsfS"/>
    <property type="match status" value="1"/>
</dbReference>
<gene>
    <name evidence="2 3" type="primary">rsfS</name>
    <name evidence="3" type="ORF">AOLFYP35_01590</name>
</gene>
<dbReference type="GO" id="GO:0090071">
    <property type="term" value="P:negative regulation of ribosome biogenesis"/>
    <property type="evidence" value="ECO:0007669"/>
    <property type="project" value="UniProtKB-UniRule"/>
</dbReference>
<proteinExistence type="inferred from homology"/>
<dbReference type="InterPro" id="IPR004394">
    <property type="entry name" value="Iojap/RsfS/C7orf30"/>
</dbReference>
<dbReference type="Gene3D" id="3.30.460.10">
    <property type="entry name" value="Beta Polymerase, domain 2"/>
    <property type="match status" value="1"/>
</dbReference>
<dbReference type="GO" id="GO:0043023">
    <property type="term" value="F:ribosomal large subunit binding"/>
    <property type="evidence" value="ECO:0007669"/>
    <property type="project" value="TreeGrafter"/>
</dbReference>
<dbReference type="GO" id="GO:0017148">
    <property type="term" value="P:negative regulation of translation"/>
    <property type="evidence" value="ECO:0007669"/>
    <property type="project" value="UniProtKB-UniRule"/>
</dbReference>
<keyword evidence="2" id="KW-0810">Translation regulation</keyword>
<dbReference type="GO" id="GO:0005737">
    <property type="term" value="C:cytoplasm"/>
    <property type="evidence" value="ECO:0007669"/>
    <property type="project" value="UniProtKB-SubCell"/>
</dbReference>
<dbReference type="PANTHER" id="PTHR21043:SF0">
    <property type="entry name" value="MITOCHONDRIAL ASSEMBLY OF RIBOSOMAL LARGE SUBUNIT PROTEIN 1"/>
    <property type="match status" value="1"/>
</dbReference>
<organism evidence="3">
    <name type="scientific">Schaalia odontolytica</name>
    <dbReference type="NCBI Taxonomy" id="1660"/>
    <lineage>
        <taxon>Bacteria</taxon>
        <taxon>Bacillati</taxon>
        <taxon>Actinomycetota</taxon>
        <taxon>Actinomycetes</taxon>
        <taxon>Actinomycetales</taxon>
        <taxon>Actinomycetaceae</taxon>
        <taxon>Schaalia</taxon>
    </lineage>
</organism>
<dbReference type="AlphaFoldDB" id="A0A6N2U1T0"/>
<dbReference type="GO" id="GO:0042256">
    <property type="term" value="P:cytosolic ribosome assembly"/>
    <property type="evidence" value="ECO:0007669"/>
    <property type="project" value="UniProtKB-UniRule"/>
</dbReference>
<evidence type="ECO:0000256" key="2">
    <source>
        <dbReference type="HAMAP-Rule" id="MF_01477"/>
    </source>
</evidence>
<sequence length="141" mass="15690">MDVQSKDLISSALRGAANKLAQDPVLIDVSQRLGIAESFLLVSAPSSRQVRAIAEEIMDEIGRDYHIVPQRIEGRSEGTWVLADYGDVVIHVMSQEDREFYALERLWSDQTITRLELPDVAPGAGVRRVMTPSQVIEEIGE</sequence>
<reference evidence="3" key="1">
    <citation type="submission" date="2019-11" db="EMBL/GenBank/DDBJ databases">
        <authorList>
            <person name="Feng L."/>
        </authorList>
    </citation>
    <scope>NUCLEOTIDE SEQUENCE</scope>
    <source>
        <strain evidence="3">AodontolyticusLFYP35</strain>
    </source>
</reference>